<sequence length="200" mass="21233">MKTARALATLGLGTLATMAAVVSPAVAQDTKPTRATTAQHCVIDTDTNSKSCFSSYRAAISAATKGRVTDAPDDSRAAAHDKKLQERLSGPRSEHGAKSVQNARSAAAAESRVLATIYSDKDFGGNSLNLTGTQGCQRYSWFANLYDGWNDSISSTSSGQCDITLFQHSNFLGFSQTYRGAVPYVGDAMNDQASSISFDR</sequence>
<protein>
    <recommendedName>
        <fullName evidence="5">Beta/gamma crystallin 'Greek key' domain-containing protein</fullName>
    </recommendedName>
</protein>
<gene>
    <name evidence="3" type="ORF">EKH77_29290</name>
</gene>
<feature type="region of interest" description="Disordered" evidence="1">
    <location>
        <begin position="65"/>
        <end position="103"/>
    </location>
</feature>
<organism evidence="3 4">
    <name type="scientific">Streptomyces luteoverticillatus</name>
    <name type="common">Streptoverticillium luteoverticillatus</name>
    <dbReference type="NCBI Taxonomy" id="66425"/>
    <lineage>
        <taxon>Bacteria</taxon>
        <taxon>Bacillati</taxon>
        <taxon>Actinomycetota</taxon>
        <taxon>Actinomycetes</taxon>
        <taxon>Kitasatosporales</taxon>
        <taxon>Streptomycetaceae</taxon>
        <taxon>Streptomyces</taxon>
    </lineage>
</organism>
<dbReference type="RefSeq" id="WP_126917253.1">
    <property type="nucleotide sequence ID" value="NZ_CP034587.1"/>
</dbReference>
<keyword evidence="4" id="KW-1185">Reference proteome</keyword>
<feature type="compositionally biased region" description="Basic and acidic residues" evidence="1">
    <location>
        <begin position="67"/>
        <end position="86"/>
    </location>
</feature>
<reference evidence="3 4" key="1">
    <citation type="submission" date="2018-12" db="EMBL/GenBank/DDBJ databases">
        <title>The whole draft genome of Streptomyce luteoverticillatus CGMCC 15060.</title>
        <authorList>
            <person name="Feng Z."/>
            <person name="Chen G."/>
            <person name="Zhang J."/>
            <person name="Zhu H."/>
            <person name="Yu X."/>
            <person name="Zhang W."/>
            <person name="Zhang X."/>
        </authorList>
    </citation>
    <scope>NUCLEOTIDE SEQUENCE [LARGE SCALE GENOMIC DNA]</scope>
    <source>
        <strain evidence="3 4">CGMCC 15060</strain>
    </source>
</reference>
<dbReference type="SUPFAM" id="SSF49695">
    <property type="entry name" value="gamma-Crystallin-like"/>
    <property type="match status" value="1"/>
</dbReference>
<keyword evidence="2" id="KW-0732">Signal</keyword>
<dbReference type="EMBL" id="CP034587">
    <property type="protein sequence ID" value="AZQ74751.1"/>
    <property type="molecule type" value="Genomic_DNA"/>
</dbReference>
<feature type="chain" id="PRO_5019141248" description="Beta/gamma crystallin 'Greek key' domain-containing protein" evidence="2">
    <location>
        <begin position="28"/>
        <end position="200"/>
    </location>
</feature>
<evidence type="ECO:0008006" key="5">
    <source>
        <dbReference type="Google" id="ProtNLM"/>
    </source>
</evidence>
<dbReference type="InterPro" id="IPR011024">
    <property type="entry name" value="G_crystallin-like"/>
</dbReference>
<evidence type="ECO:0000313" key="3">
    <source>
        <dbReference type="EMBL" id="AZQ74751.1"/>
    </source>
</evidence>
<evidence type="ECO:0000256" key="2">
    <source>
        <dbReference type="SAM" id="SignalP"/>
    </source>
</evidence>
<evidence type="ECO:0000256" key="1">
    <source>
        <dbReference type="SAM" id="MobiDB-lite"/>
    </source>
</evidence>
<evidence type="ECO:0000313" key="4">
    <source>
        <dbReference type="Proteomes" id="UP000267900"/>
    </source>
</evidence>
<name>A0A3S9PQV7_STRLT</name>
<accession>A0A3S9PQV7</accession>
<proteinExistence type="predicted"/>
<dbReference type="Proteomes" id="UP000267900">
    <property type="component" value="Chromosome"/>
</dbReference>
<dbReference type="AlphaFoldDB" id="A0A3S9PQV7"/>
<dbReference type="OrthoDB" id="4260523at2"/>
<feature type="signal peptide" evidence="2">
    <location>
        <begin position="1"/>
        <end position="27"/>
    </location>
</feature>
<dbReference type="Gene3D" id="2.60.20.10">
    <property type="entry name" value="Crystallins"/>
    <property type="match status" value="1"/>
</dbReference>